<evidence type="ECO:0000313" key="3">
    <source>
        <dbReference type="EMBL" id="MFC7220895.1"/>
    </source>
</evidence>
<comment type="caution">
    <text evidence="3">The sequence shown here is derived from an EMBL/GenBank/DDBJ whole genome shotgun (WGS) entry which is preliminary data.</text>
</comment>
<protein>
    <submittedName>
        <fullName evidence="3">LysR substrate-binding domain-containing protein</fullName>
    </submittedName>
</protein>
<dbReference type="EMBL" id="JBHSZO010000044">
    <property type="protein sequence ID" value="MFC7220895.1"/>
    <property type="molecule type" value="Genomic_DNA"/>
</dbReference>
<name>A0ABW2GJW4_9ACTN</name>
<reference evidence="4" key="1">
    <citation type="journal article" date="2019" name="Int. J. Syst. Evol. Microbiol.">
        <title>The Global Catalogue of Microorganisms (GCM) 10K type strain sequencing project: providing services to taxonomists for standard genome sequencing and annotation.</title>
        <authorList>
            <consortium name="The Broad Institute Genomics Platform"/>
            <consortium name="The Broad Institute Genome Sequencing Center for Infectious Disease"/>
            <person name="Wu L."/>
            <person name="Ma J."/>
        </authorList>
    </citation>
    <scope>NUCLEOTIDE SEQUENCE [LARGE SCALE GENOMIC DNA]</scope>
    <source>
        <strain evidence="4">CGMCC 1.13681</strain>
    </source>
</reference>
<evidence type="ECO:0000256" key="1">
    <source>
        <dbReference type="SAM" id="MobiDB-lite"/>
    </source>
</evidence>
<feature type="domain" description="LysR substrate-binding" evidence="2">
    <location>
        <begin position="50"/>
        <end position="126"/>
    </location>
</feature>
<evidence type="ECO:0000313" key="4">
    <source>
        <dbReference type="Proteomes" id="UP001596413"/>
    </source>
</evidence>
<keyword evidence="4" id="KW-1185">Reference proteome</keyword>
<proteinExistence type="predicted"/>
<accession>A0ABW2GJW4</accession>
<feature type="region of interest" description="Disordered" evidence="1">
    <location>
        <begin position="24"/>
        <end position="57"/>
    </location>
</feature>
<dbReference type="SUPFAM" id="SSF53850">
    <property type="entry name" value="Periplasmic binding protein-like II"/>
    <property type="match status" value="1"/>
</dbReference>
<evidence type="ECO:0000259" key="2">
    <source>
        <dbReference type="Pfam" id="PF03466"/>
    </source>
</evidence>
<dbReference type="Pfam" id="PF03466">
    <property type="entry name" value="LysR_substrate"/>
    <property type="match status" value="1"/>
</dbReference>
<dbReference type="RefSeq" id="WP_386417881.1">
    <property type="nucleotide sequence ID" value="NZ_JBHSZO010000044.1"/>
</dbReference>
<organism evidence="3 4">
    <name type="scientific">Streptomyces polyrhachis</name>
    <dbReference type="NCBI Taxonomy" id="1282885"/>
    <lineage>
        <taxon>Bacteria</taxon>
        <taxon>Bacillati</taxon>
        <taxon>Actinomycetota</taxon>
        <taxon>Actinomycetes</taxon>
        <taxon>Kitasatosporales</taxon>
        <taxon>Streptomycetaceae</taxon>
        <taxon>Streptomyces</taxon>
    </lineage>
</organism>
<dbReference type="InterPro" id="IPR005119">
    <property type="entry name" value="LysR_subst-bd"/>
</dbReference>
<dbReference type="Proteomes" id="UP001596413">
    <property type="component" value="Unassembled WGS sequence"/>
</dbReference>
<sequence>MRSARCGAVNSTCRSPSCPCTPRAIPSRGGSAPPWRTSPATPCSFRRAPSGRAVRREAAATSRQELLTLVSGGAGMAVVGGQARRYHARPDIVYVPLTGLPPLEYGPIRPTGALTSRVRAFIELLRVSAQGDR</sequence>
<gene>
    <name evidence="3" type="ORF">ACFQLX_22445</name>
</gene>